<evidence type="ECO:0000256" key="1">
    <source>
        <dbReference type="ARBA" id="ARBA00004117"/>
    </source>
</evidence>
<dbReference type="EMBL" id="NPEU01000003">
    <property type="protein sequence ID" value="RAI42191.1"/>
    <property type="molecule type" value="Genomic_DNA"/>
</dbReference>
<feature type="compositionally biased region" description="Polar residues" evidence="5">
    <location>
        <begin position="175"/>
        <end position="187"/>
    </location>
</feature>
<feature type="domain" description="Flagellar hook protein FlgE/F/G-like D1" evidence="8">
    <location>
        <begin position="84"/>
        <end position="131"/>
    </location>
</feature>
<gene>
    <name evidence="9" type="ORF">CH338_00740</name>
</gene>
<evidence type="ECO:0000313" key="9">
    <source>
        <dbReference type="EMBL" id="RAI42191.1"/>
    </source>
</evidence>
<dbReference type="InterPro" id="IPR037925">
    <property type="entry name" value="FlgE/F/G-like"/>
</dbReference>
<dbReference type="AlphaFoldDB" id="A0A327KV83"/>
<name>A0A327KV83_9BRAD</name>
<dbReference type="NCBIfam" id="TIGR03506">
    <property type="entry name" value="FlgEFG_subfam"/>
    <property type="match status" value="1"/>
</dbReference>
<protein>
    <recommendedName>
        <fullName evidence="4">Flagellar hook protein FlgE</fullName>
    </recommendedName>
</protein>
<dbReference type="SUPFAM" id="SSF117143">
    <property type="entry name" value="Flagellar hook protein flgE"/>
    <property type="match status" value="1"/>
</dbReference>
<dbReference type="InterPro" id="IPR010930">
    <property type="entry name" value="Flg_bb/hook_C_dom"/>
</dbReference>
<comment type="function">
    <text evidence="4">A flexible structure which links the flagellar filament to the drive apparatus in the basal body.</text>
</comment>
<comment type="subcellular location">
    <subcellularLocation>
        <location evidence="1 4">Bacterial flagellum basal body</location>
    </subcellularLocation>
</comment>
<dbReference type="RefSeq" id="WP_111355125.1">
    <property type="nucleotide sequence ID" value="NZ_NHSK01000106.1"/>
</dbReference>
<comment type="similarity">
    <text evidence="2 4">Belongs to the flagella basal body rod proteins family.</text>
</comment>
<dbReference type="GO" id="GO:0009425">
    <property type="term" value="C:bacterial-type flagellum basal body"/>
    <property type="evidence" value="ECO:0007669"/>
    <property type="project" value="UniProtKB-SubCell"/>
</dbReference>
<evidence type="ECO:0000313" key="10">
    <source>
        <dbReference type="Proteomes" id="UP000248863"/>
    </source>
</evidence>
<dbReference type="OrthoDB" id="8372879at2"/>
<dbReference type="GO" id="GO:0071978">
    <property type="term" value="P:bacterial-type flagellum-dependent swarming motility"/>
    <property type="evidence" value="ECO:0007669"/>
    <property type="project" value="TreeGrafter"/>
</dbReference>
<dbReference type="GO" id="GO:0009424">
    <property type="term" value="C:bacterial-type flagellum hook"/>
    <property type="evidence" value="ECO:0007669"/>
    <property type="project" value="TreeGrafter"/>
</dbReference>
<dbReference type="GO" id="GO:0005829">
    <property type="term" value="C:cytosol"/>
    <property type="evidence" value="ECO:0007669"/>
    <property type="project" value="TreeGrafter"/>
</dbReference>
<dbReference type="InterPro" id="IPR001444">
    <property type="entry name" value="Flag_bb_rod_N"/>
</dbReference>
<dbReference type="Proteomes" id="UP000248863">
    <property type="component" value="Unassembled WGS sequence"/>
</dbReference>
<feature type="domain" description="Flagellar basal body rod protein N-terminal" evidence="6">
    <location>
        <begin position="7"/>
        <end position="37"/>
    </location>
</feature>
<evidence type="ECO:0000259" key="8">
    <source>
        <dbReference type="Pfam" id="PF22692"/>
    </source>
</evidence>
<dbReference type="Pfam" id="PF06429">
    <property type="entry name" value="Flg_bbr_C"/>
    <property type="match status" value="1"/>
</dbReference>
<keyword evidence="9" id="KW-0966">Cell projection</keyword>
<evidence type="ECO:0000256" key="2">
    <source>
        <dbReference type="ARBA" id="ARBA00009677"/>
    </source>
</evidence>
<keyword evidence="9" id="KW-0969">Cilium</keyword>
<dbReference type="InterPro" id="IPR053967">
    <property type="entry name" value="LlgE_F_G-like_D1"/>
</dbReference>
<accession>A0A327KV83</accession>
<keyword evidence="3 4" id="KW-0975">Bacterial flagellum</keyword>
<keyword evidence="10" id="KW-1185">Reference proteome</keyword>
<dbReference type="PANTHER" id="PTHR30435:SF1">
    <property type="entry name" value="FLAGELLAR HOOK PROTEIN FLGE"/>
    <property type="match status" value="1"/>
</dbReference>
<feature type="region of interest" description="Disordered" evidence="5">
    <location>
        <begin position="163"/>
        <end position="187"/>
    </location>
</feature>
<evidence type="ECO:0000259" key="6">
    <source>
        <dbReference type="Pfam" id="PF00460"/>
    </source>
</evidence>
<evidence type="ECO:0000256" key="4">
    <source>
        <dbReference type="RuleBase" id="RU362116"/>
    </source>
</evidence>
<proteinExistence type="inferred from homology"/>
<dbReference type="InterPro" id="IPR020013">
    <property type="entry name" value="Flagellar_FlgE/F/G"/>
</dbReference>
<dbReference type="Pfam" id="PF22692">
    <property type="entry name" value="LlgE_F_G_D1"/>
    <property type="match status" value="1"/>
</dbReference>
<evidence type="ECO:0000259" key="7">
    <source>
        <dbReference type="Pfam" id="PF06429"/>
    </source>
</evidence>
<comment type="caution">
    <text evidence="9">The sequence shown here is derived from an EMBL/GenBank/DDBJ whole genome shotgun (WGS) entry which is preliminary data.</text>
</comment>
<feature type="domain" description="Flagellar basal-body/hook protein C-terminal" evidence="7">
    <location>
        <begin position="421"/>
        <end position="463"/>
    </location>
</feature>
<dbReference type="PANTHER" id="PTHR30435">
    <property type="entry name" value="FLAGELLAR PROTEIN"/>
    <property type="match status" value="1"/>
</dbReference>
<evidence type="ECO:0000256" key="3">
    <source>
        <dbReference type="ARBA" id="ARBA00023143"/>
    </source>
</evidence>
<reference evidence="9 10" key="1">
    <citation type="submission" date="2017-07" db="EMBL/GenBank/DDBJ databases">
        <title>Draft Genome Sequences of Select Purple Nonsulfur Bacteria.</title>
        <authorList>
            <person name="Lasarre B."/>
            <person name="Mckinlay J.B."/>
        </authorList>
    </citation>
    <scope>NUCLEOTIDE SEQUENCE [LARGE SCALE GENOMIC DNA]</scope>
    <source>
        <strain evidence="9 10">DSM 11907</strain>
    </source>
</reference>
<evidence type="ECO:0000256" key="5">
    <source>
        <dbReference type="SAM" id="MobiDB-lite"/>
    </source>
</evidence>
<keyword evidence="9" id="KW-0282">Flagellum</keyword>
<sequence>MSISTALQTAFSGIKAQSYAIGNISGNIANAHTPGYKAIETSFSELIAAQSSEQTMAGSVVGAARQTISLQGPLKATGVPTNMAISGEGFFTVQQRTGDAKFSGTTMFTRRGDFTLKKDGYLVNGADAYLFGTNLDPATGGIVSSGPIKIANATMPGRQTTRIDYGANLPKPSPGSGSEGQDTSPYTVSSAIVTDPTLTSPDMTKRVTAAQVSGFLNKSLVGPSLTVYAAGGGAVPLSTRWARVQDADPAATPPKNTTWNLFYSSTATTSKTGDWINTGSAFAFDSSGRFIPPATATVAADGNTSLKIPQVVIDGMNLGDITLNLGVGRLTNGSTSSPGVTTNTLSQDGYAAGSLKSVSVTPEGTIVGTFSNEMTAPLATAGLASFANPNGLKAVAGGHYVQTRESGAPMAGLQTASIVGGNIEGSNSDIAGEFSKLIATQQAYSANVKVMTSSQQMMTELLNAIR</sequence>
<dbReference type="Pfam" id="PF00460">
    <property type="entry name" value="Flg_bb_rod"/>
    <property type="match status" value="1"/>
</dbReference>
<organism evidence="9 10">
    <name type="scientific">Rhodoplanes elegans</name>
    <dbReference type="NCBI Taxonomy" id="29408"/>
    <lineage>
        <taxon>Bacteria</taxon>
        <taxon>Pseudomonadati</taxon>
        <taxon>Pseudomonadota</taxon>
        <taxon>Alphaproteobacteria</taxon>
        <taxon>Hyphomicrobiales</taxon>
        <taxon>Nitrobacteraceae</taxon>
        <taxon>Rhodoplanes</taxon>
    </lineage>
</organism>